<dbReference type="SUPFAM" id="SSF51445">
    <property type="entry name" value="(Trans)glycosidases"/>
    <property type="match status" value="1"/>
</dbReference>
<evidence type="ECO:0000259" key="7">
    <source>
        <dbReference type="Pfam" id="PF00150"/>
    </source>
</evidence>
<dbReference type="GO" id="GO:0047876">
    <property type="term" value="F:endoglycosylceramidase activity"/>
    <property type="evidence" value="ECO:0007669"/>
    <property type="project" value="UniProtKB-EC"/>
</dbReference>
<evidence type="ECO:0000313" key="9">
    <source>
        <dbReference type="EMBL" id="MBB5117020.1"/>
    </source>
</evidence>
<evidence type="ECO:0000259" key="8">
    <source>
        <dbReference type="Pfam" id="PF18564"/>
    </source>
</evidence>
<keyword evidence="3 4" id="KW-0326">Glycosidase</keyword>
<dbReference type="Pfam" id="PF18564">
    <property type="entry name" value="Glyco_hydro_5_C"/>
    <property type="match status" value="1"/>
</dbReference>
<feature type="chain" id="PRO_5042698054" evidence="6">
    <location>
        <begin position="28"/>
        <end position="492"/>
    </location>
</feature>
<feature type="signal peptide" evidence="6">
    <location>
        <begin position="1"/>
        <end position="27"/>
    </location>
</feature>
<evidence type="ECO:0000256" key="6">
    <source>
        <dbReference type="SAM" id="SignalP"/>
    </source>
</evidence>
<dbReference type="RefSeq" id="WP_102920665.1">
    <property type="nucleotide sequence ID" value="NZ_JACHJF010000001.1"/>
</dbReference>
<gene>
    <name evidence="10" type="ORF">AF335_24625</name>
    <name evidence="9" type="ORF">FHS36_000418</name>
</gene>
<dbReference type="GO" id="GO:1901136">
    <property type="term" value="P:carbohydrate derivative catabolic process"/>
    <property type="evidence" value="ECO:0007669"/>
    <property type="project" value="UniProtKB-ARBA"/>
</dbReference>
<evidence type="ECO:0000256" key="5">
    <source>
        <dbReference type="SAM" id="MobiDB-lite"/>
    </source>
</evidence>
<dbReference type="OrthoDB" id="4771662at2"/>
<feature type="compositionally biased region" description="Low complexity" evidence="5">
    <location>
        <begin position="29"/>
        <end position="44"/>
    </location>
</feature>
<evidence type="ECO:0000313" key="12">
    <source>
        <dbReference type="Proteomes" id="UP000528608"/>
    </source>
</evidence>
<evidence type="ECO:0000313" key="11">
    <source>
        <dbReference type="Proteomes" id="UP000235945"/>
    </source>
</evidence>
<keyword evidence="6" id="KW-0732">Signal</keyword>
<reference evidence="10" key="1">
    <citation type="submission" date="2015-07" db="EMBL/GenBank/DDBJ databases">
        <authorList>
            <person name="Noorani M."/>
        </authorList>
    </citation>
    <scope>NUCLEOTIDE SEQUENCE [LARGE SCALE GENOMIC DNA]</scope>
    <source>
        <strain evidence="10">ATCC 27428</strain>
    </source>
</reference>
<dbReference type="AlphaFoldDB" id="A0A2N8NR47"/>
<proteinExistence type="inferred from homology"/>
<comment type="caution">
    <text evidence="10">The sequence shown here is derived from an EMBL/GenBank/DDBJ whole genome shotgun (WGS) entry which is preliminary data.</text>
</comment>
<dbReference type="GO" id="GO:0016042">
    <property type="term" value="P:lipid catabolic process"/>
    <property type="evidence" value="ECO:0007669"/>
    <property type="project" value="UniProtKB-ARBA"/>
</dbReference>
<keyword evidence="11" id="KW-1185">Reference proteome</keyword>
<dbReference type="EMBL" id="LGUI01000009">
    <property type="protein sequence ID" value="PNE31232.1"/>
    <property type="molecule type" value="Genomic_DNA"/>
</dbReference>
<dbReference type="InterPro" id="IPR017853">
    <property type="entry name" value="GH"/>
</dbReference>
<dbReference type="PANTHER" id="PTHR31308">
    <property type="match status" value="1"/>
</dbReference>
<dbReference type="Gene3D" id="2.60.40.1180">
    <property type="entry name" value="Golgi alpha-mannosidase II"/>
    <property type="match status" value="1"/>
</dbReference>
<name>A0A2N8NR47_STREU</name>
<reference evidence="11" key="2">
    <citation type="submission" date="2015-07" db="EMBL/GenBank/DDBJ databases">
        <authorList>
            <person name="Graham D.E."/>
            <person name="Giannone R.J."/>
            <person name="Gulvik C.A."/>
            <person name="Hettich R.L."/>
            <person name="Klingeman D.M."/>
            <person name="Mahan K.M."/>
            <person name="Parry R.J."/>
            <person name="Spain J.C."/>
        </authorList>
    </citation>
    <scope>NUCLEOTIDE SEQUENCE [LARGE SCALE GENOMIC DNA]</scope>
    <source>
        <strain evidence="11">ATCC 27428</strain>
    </source>
</reference>
<keyword evidence="2 4" id="KW-0378">Hydrolase</keyword>
<protein>
    <submittedName>
        <fullName evidence="10">Endoglycoceramidase</fullName>
    </submittedName>
    <submittedName>
        <fullName evidence="9">Endoglycosylceramidase</fullName>
        <ecNumber evidence="9">3.2.1.123</ecNumber>
    </submittedName>
</protein>
<evidence type="ECO:0000256" key="3">
    <source>
        <dbReference type="ARBA" id="ARBA00023295"/>
    </source>
</evidence>
<dbReference type="Pfam" id="PF00150">
    <property type="entry name" value="Cellulase"/>
    <property type="match status" value="1"/>
</dbReference>
<dbReference type="GO" id="GO:0000272">
    <property type="term" value="P:polysaccharide catabolic process"/>
    <property type="evidence" value="ECO:0007669"/>
    <property type="project" value="InterPro"/>
</dbReference>
<dbReference type="InterPro" id="IPR013780">
    <property type="entry name" value="Glyco_hydro_b"/>
</dbReference>
<dbReference type="InterPro" id="IPR001547">
    <property type="entry name" value="Glyco_hydro_5"/>
</dbReference>
<dbReference type="Proteomes" id="UP000528608">
    <property type="component" value="Unassembled WGS sequence"/>
</dbReference>
<evidence type="ECO:0000256" key="1">
    <source>
        <dbReference type="ARBA" id="ARBA00005641"/>
    </source>
</evidence>
<evidence type="ECO:0000256" key="2">
    <source>
        <dbReference type="ARBA" id="ARBA00022801"/>
    </source>
</evidence>
<dbReference type="InterPro" id="IPR041036">
    <property type="entry name" value="GH5_C"/>
</dbReference>
<feature type="domain" description="Glycoside hydrolase family 5" evidence="7">
    <location>
        <begin position="80"/>
        <end position="372"/>
    </location>
</feature>
<dbReference type="PANTHER" id="PTHR31308:SF3">
    <property type="entry name" value="ENDOGLYCOCERAMIDASE"/>
    <property type="match status" value="1"/>
</dbReference>
<comment type="similarity">
    <text evidence="1 4">Belongs to the glycosyl hydrolase 5 (cellulase A) family.</text>
</comment>
<reference evidence="9 12" key="3">
    <citation type="submission" date="2020-08" db="EMBL/GenBank/DDBJ databases">
        <title>Genomic Encyclopedia of Type Strains, Phase III (KMG-III): the genomes of soil and plant-associated and newly described type strains.</title>
        <authorList>
            <person name="Whitman W."/>
        </authorList>
    </citation>
    <scope>NUCLEOTIDE SEQUENCE [LARGE SCALE GENOMIC DNA]</scope>
    <source>
        <strain evidence="9 12">CECT 3259</strain>
    </source>
</reference>
<dbReference type="EMBL" id="JACHJF010000001">
    <property type="protein sequence ID" value="MBB5117020.1"/>
    <property type="molecule type" value="Genomic_DNA"/>
</dbReference>
<dbReference type="InterPro" id="IPR052066">
    <property type="entry name" value="Glycosphingolipid_Hydrolases"/>
</dbReference>
<sequence length="492" mass="53849">MPQRRLRKAAPLAVAAVLALLAPGVPAAARAAPPAPATATAARTDPGIPPLTDDRGRALTVRGWNLADKEHRGDQALADITERSLRDMAGRGFDLARLAVFWDDLEPRPGQYSERYLRKVERVLDWAHKYHVRVVLDAHQDVYGPAFGSHRGIPAWATRTDGLPYRPHPDDWFAEYFEPAVQAAFEHLYQDADLRRAQARMWQVLAGRFADHPAVFGYDLINEPMGRMLPGESIPDAARRIEATRITPMYNRLAEAVRRVDRRHRLFVEPTPAAGEGVPTGLGRIHDPKVVYAPHFYNAAMEAGRDYDPAAGWLRAYEAAVVHYPRAMRIPVVIGEWGPLDSSLPHMGRFYEDALASMSRYASGWASWQWCYGGGYCAVDAGGRYRPNKARTAEPYASAVAGAARDASYDPATGVYRLRYAPTRGGTTEVTLPPTPHGWHITTEGPARADTTVVRAGERGSVRVVGVPGRGDARVTARPGPGPGPELGSGPG</sequence>
<dbReference type="Gene3D" id="3.20.20.80">
    <property type="entry name" value="Glycosidases"/>
    <property type="match status" value="1"/>
</dbReference>
<dbReference type="Proteomes" id="UP000235945">
    <property type="component" value="Unassembled WGS sequence"/>
</dbReference>
<evidence type="ECO:0000313" key="10">
    <source>
        <dbReference type="EMBL" id="PNE31232.1"/>
    </source>
</evidence>
<feature type="region of interest" description="Disordered" evidence="5">
    <location>
        <begin position="29"/>
        <end position="54"/>
    </location>
</feature>
<feature type="domain" description="Glycoside hydrolase family 5 C-terminal" evidence="8">
    <location>
        <begin position="395"/>
        <end position="446"/>
    </location>
</feature>
<evidence type="ECO:0000256" key="4">
    <source>
        <dbReference type="RuleBase" id="RU361153"/>
    </source>
</evidence>
<dbReference type="EC" id="3.2.1.123" evidence="9"/>
<organism evidence="10 11">
    <name type="scientific">Streptomyces eurocidicus</name>
    <name type="common">Streptoverticillium eurocidicus</name>
    <dbReference type="NCBI Taxonomy" id="66423"/>
    <lineage>
        <taxon>Bacteria</taxon>
        <taxon>Bacillati</taxon>
        <taxon>Actinomycetota</taxon>
        <taxon>Actinomycetes</taxon>
        <taxon>Kitasatosporales</taxon>
        <taxon>Streptomycetaceae</taxon>
        <taxon>Streptomyces</taxon>
    </lineage>
</organism>
<feature type="region of interest" description="Disordered" evidence="5">
    <location>
        <begin position="470"/>
        <end position="492"/>
    </location>
</feature>
<accession>A0A2N8NR47</accession>